<organism evidence="1 2">
    <name type="scientific">Cystoisospora suis</name>
    <dbReference type="NCBI Taxonomy" id="483139"/>
    <lineage>
        <taxon>Eukaryota</taxon>
        <taxon>Sar</taxon>
        <taxon>Alveolata</taxon>
        <taxon>Apicomplexa</taxon>
        <taxon>Conoidasida</taxon>
        <taxon>Coccidia</taxon>
        <taxon>Eucoccidiorida</taxon>
        <taxon>Eimeriorina</taxon>
        <taxon>Sarcocystidae</taxon>
        <taxon>Cystoisospora</taxon>
    </lineage>
</organism>
<keyword evidence="2" id="KW-1185">Reference proteome</keyword>
<proteinExistence type="predicted"/>
<evidence type="ECO:0000313" key="1">
    <source>
        <dbReference type="EMBL" id="PHJ20259.1"/>
    </source>
</evidence>
<protein>
    <submittedName>
        <fullName evidence="1">Uncharacterized protein</fullName>
    </submittedName>
</protein>
<evidence type="ECO:0000313" key="2">
    <source>
        <dbReference type="Proteomes" id="UP000221165"/>
    </source>
</evidence>
<dbReference type="VEuPathDB" id="ToxoDB:CSUI_005908"/>
<accession>A0A2C6KTK7</accession>
<gene>
    <name evidence="1" type="ORF">CSUI_005908</name>
</gene>
<dbReference type="GeneID" id="94429285"/>
<sequence length="74" mass="8597">MRADATTARPVQTETNCVSTCRIPQQKWWHASARVHKVGSLSFLLFSVNPLYALQHRTVCRRLQDTVQFYYLLS</sequence>
<comment type="caution">
    <text evidence="1">The sequence shown here is derived from an EMBL/GenBank/DDBJ whole genome shotgun (WGS) entry which is preliminary data.</text>
</comment>
<dbReference type="EMBL" id="MIGC01002921">
    <property type="protein sequence ID" value="PHJ20259.1"/>
    <property type="molecule type" value="Genomic_DNA"/>
</dbReference>
<dbReference type="AlphaFoldDB" id="A0A2C6KTK7"/>
<name>A0A2C6KTK7_9APIC</name>
<reference evidence="1 2" key="1">
    <citation type="journal article" date="2017" name="Int. J. Parasitol.">
        <title>The genome of the protozoan parasite Cystoisospora suis and a reverse vaccinology approach to identify vaccine candidates.</title>
        <authorList>
            <person name="Palmieri N."/>
            <person name="Shrestha A."/>
            <person name="Ruttkowski B."/>
            <person name="Beck T."/>
            <person name="Vogl C."/>
            <person name="Tomley F."/>
            <person name="Blake D.P."/>
            <person name="Joachim A."/>
        </authorList>
    </citation>
    <scope>NUCLEOTIDE SEQUENCE [LARGE SCALE GENOMIC DNA]</scope>
    <source>
        <strain evidence="1 2">Wien I</strain>
    </source>
</reference>
<dbReference type="Proteomes" id="UP000221165">
    <property type="component" value="Unassembled WGS sequence"/>
</dbReference>
<dbReference type="RefSeq" id="XP_067921949.1">
    <property type="nucleotide sequence ID" value="XM_068066074.1"/>
</dbReference>